<accession>A0A1J5T8A5</accession>
<protein>
    <submittedName>
        <fullName evidence="2">DNA polymerase IV</fullName>
        <ecNumber evidence="2">2.7.7.7</ecNumber>
    </submittedName>
</protein>
<keyword evidence="2" id="KW-0808">Transferase</keyword>
<dbReference type="InterPro" id="IPR043502">
    <property type="entry name" value="DNA/RNA_pol_sf"/>
</dbReference>
<dbReference type="GO" id="GO:0005829">
    <property type="term" value="C:cytosol"/>
    <property type="evidence" value="ECO:0007669"/>
    <property type="project" value="TreeGrafter"/>
</dbReference>
<dbReference type="InterPro" id="IPR050116">
    <property type="entry name" value="DNA_polymerase-Y"/>
</dbReference>
<dbReference type="GO" id="GO:0003684">
    <property type="term" value="F:damaged DNA binding"/>
    <property type="evidence" value="ECO:0007669"/>
    <property type="project" value="InterPro"/>
</dbReference>
<dbReference type="Gene3D" id="3.30.70.270">
    <property type="match status" value="1"/>
</dbReference>
<comment type="caution">
    <text evidence="2">The sequence shown here is derived from an EMBL/GenBank/DDBJ whole genome shotgun (WGS) entry which is preliminary data.</text>
</comment>
<keyword evidence="2" id="KW-0548">Nucleotidyltransferase</keyword>
<dbReference type="GO" id="GO:0006281">
    <property type="term" value="P:DNA repair"/>
    <property type="evidence" value="ECO:0007669"/>
    <property type="project" value="InterPro"/>
</dbReference>
<dbReference type="InterPro" id="IPR053848">
    <property type="entry name" value="IMS_HHH_1"/>
</dbReference>
<dbReference type="GO" id="GO:0042276">
    <property type="term" value="P:error-prone translesion synthesis"/>
    <property type="evidence" value="ECO:0007669"/>
    <property type="project" value="TreeGrafter"/>
</dbReference>
<evidence type="ECO:0000259" key="1">
    <source>
        <dbReference type="PROSITE" id="PS50173"/>
    </source>
</evidence>
<dbReference type="AlphaFoldDB" id="A0A1J5T8A5"/>
<dbReference type="Pfam" id="PF00817">
    <property type="entry name" value="IMS"/>
    <property type="match status" value="1"/>
</dbReference>
<proteinExistence type="predicted"/>
<dbReference type="GO" id="GO:0009432">
    <property type="term" value="P:SOS response"/>
    <property type="evidence" value="ECO:0007669"/>
    <property type="project" value="TreeGrafter"/>
</dbReference>
<dbReference type="EMBL" id="MLJW01000017">
    <property type="protein sequence ID" value="OIR12533.1"/>
    <property type="molecule type" value="Genomic_DNA"/>
</dbReference>
<organism evidence="2">
    <name type="scientific">mine drainage metagenome</name>
    <dbReference type="NCBI Taxonomy" id="410659"/>
    <lineage>
        <taxon>unclassified sequences</taxon>
        <taxon>metagenomes</taxon>
        <taxon>ecological metagenomes</taxon>
    </lineage>
</organism>
<dbReference type="InterPro" id="IPR001126">
    <property type="entry name" value="UmuC"/>
</dbReference>
<feature type="domain" description="UmuC" evidence="1">
    <location>
        <begin position="5"/>
        <end position="188"/>
    </location>
</feature>
<evidence type="ECO:0000313" key="2">
    <source>
        <dbReference type="EMBL" id="OIR12533.1"/>
    </source>
</evidence>
<dbReference type="PROSITE" id="PS50173">
    <property type="entry name" value="UMUC"/>
    <property type="match status" value="1"/>
</dbReference>
<name>A0A1J5T8A5_9ZZZZ</name>
<dbReference type="PANTHER" id="PTHR11076">
    <property type="entry name" value="DNA REPAIR POLYMERASE UMUC / TRANSFERASE FAMILY MEMBER"/>
    <property type="match status" value="1"/>
</dbReference>
<sequence length="417" mass="46558">MSLNALYVDFNSYFASVEQQLRPELRGKPIGVLAVMAETTCCIAASYEAKAFGIKTGTLVREARKLCPEMVFVEARPSVYVEFHHTLIELVESCTHVEKVLSIDEMVCKLTGSQQLPENALKLAAKIKRTIAKSAGDFMRCSIGIAPNTFLAKVASNMQKPDGCVLIEQHELPERLYGLQLRDLNGIGKQMEARLSRYRIKTVADLYAANRQQLQTAWGSIEGERMYDKLRGLEPYYVKNARSSLGHSHVMPPEQRNLVGVKAVLHRLLQKACMRMRSYDLLTSKISIKVKFRGAVGYTPIPSWNMESAISPTDNTLRLIEALEAFMQHYPVENAEPYAVGVSFSGLVTADEVARDLFQVEPLENEKKLNQAIDTLNLKFGKNTIYFGGAHEALKDAPMRIAFNHIPDLVVEGDGDS</sequence>
<dbReference type="Pfam" id="PF11799">
    <property type="entry name" value="IMS_C"/>
    <property type="match status" value="1"/>
</dbReference>
<dbReference type="Gene3D" id="3.40.1170.60">
    <property type="match status" value="1"/>
</dbReference>
<dbReference type="InterPro" id="IPR043128">
    <property type="entry name" value="Rev_trsase/Diguanyl_cyclase"/>
</dbReference>
<dbReference type="GO" id="GO:0003887">
    <property type="term" value="F:DNA-directed DNA polymerase activity"/>
    <property type="evidence" value="ECO:0007669"/>
    <property type="project" value="UniProtKB-EC"/>
</dbReference>
<dbReference type="EC" id="2.7.7.7" evidence="2"/>
<dbReference type="CDD" id="cd00424">
    <property type="entry name" value="PolY"/>
    <property type="match status" value="1"/>
</dbReference>
<dbReference type="PANTHER" id="PTHR11076:SF34">
    <property type="entry name" value="PROTEIN UMUC"/>
    <property type="match status" value="1"/>
</dbReference>
<dbReference type="SUPFAM" id="SSF56672">
    <property type="entry name" value="DNA/RNA polymerases"/>
    <property type="match status" value="1"/>
</dbReference>
<dbReference type="InterPro" id="IPR017961">
    <property type="entry name" value="DNA_pol_Y-fam_little_finger"/>
</dbReference>
<dbReference type="Pfam" id="PF21999">
    <property type="entry name" value="IMS_HHH_1"/>
    <property type="match status" value="1"/>
</dbReference>
<gene>
    <name evidence="2" type="primary">dinB_6</name>
    <name evidence="2" type="ORF">GALL_62320</name>
</gene>
<dbReference type="Gene3D" id="1.10.150.20">
    <property type="entry name" value="5' to 3' exonuclease, C-terminal subdomain"/>
    <property type="match status" value="1"/>
</dbReference>
<reference evidence="2" key="1">
    <citation type="submission" date="2016-10" db="EMBL/GenBank/DDBJ databases">
        <title>Sequence of Gallionella enrichment culture.</title>
        <authorList>
            <person name="Poehlein A."/>
            <person name="Muehling M."/>
            <person name="Daniel R."/>
        </authorList>
    </citation>
    <scope>NUCLEOTIDE SEQUENCE</scope>
</reference>